<evidence type="ECO:0000313" key="7">
    <source>
        <dbReference type="Proteomes" id="UP000189970"/>
    </source>
</evidence>
<evidence type="ECO:0000256" key="1">
    <source>
        <dbReference type="ARBA" id="ARBA00023015"/>
    </source>
</evidence>
<name>A0A1V4DHC3_9ENTE</name>
<evidence type="ECO:0000259" key="5">
    <source>
        <dbReference type="PROSITE" id="PS51078"/>
    </source>
</evidence>
<dbReference type="InterPro" id="IPR036390">
    <property type="entry name" value="WH_DNA-bd_sf"/>
</dbReference>
<dbReference type="Pfam" id="PF01614">
    <property type="entry name" value="IclR_C"/>
    <property type="match status" value="1"/>
</dbReference>
<organism evidence="6 7">
    <name type="scientific">Vagococcus martis</name>
    <dbReference type="NCBI Taxonomy" id="1768210"/>
    <lineage>
        <taxon>Bacteria</taxon>
        <taxon>Bacillati</taxon>
        <taxon>Bacillota</taxon>
        <taxon>Bacilli</taxon>
        <taxon>Lactobacillales</taxon>
        <taxon>Enterococcaceae</taxon>
        <taxon>Vagococcus</taxon>
    </lineage>
</organism>
<dbReference type="AlphaFoldDB" id="A0A1V4DHC3"/>
<dbReference type="Pfam" id="PF09339">
    <property type="entry name" value="HTH_IclR"/>
    <property type="match status" value="1"/>
</dbReference>
<feature type="domain" description="IclR-ED" evidence="5">
    <location>
        <begin position="73"/>
        <end position="256"/>
    </location>
</feature>
<accession>A0A1V4DHC3</accession>
<sequence>MKDNQLKPYGTVLIKAAKILDCLAETAGDITLKEVAELSGLTTSTALKILDTLILIGYVTRNEKSKTYYLGPSLVKYSQVYSSNSMLKNIAEPSLEKLQLEVDETIHLGMSNNNELIYIDKLEPKEKSIYMSSKVGASKPLYSTGMGKVFLSAYNDEELANYFEKVPLKAYTENTITNQFLMTKELQKIKETNIAYDDEEMEEDCYCIAMPIMTKQGRIEGAFSVSMPKFRVNEELKKSVIDKMLEAKKTIEKSLN</sequence>
<dbReference type="GO" id="GO:0045892">
    <property type="term" value="P:negative regulation of DNA-templated transcription"/>
    <property type="evidence" value="ECO:0007669"/>
    <property type="project" value="TreeGrafter"/>
</dbReference>
<evidence type="ECO:0008006" key="8">
    <source>
        <dbReference type="Google" id="ProtNLM"/>
    </source>
</evidence>
<protein>
    <recommendedName>
        <fullName evidence="8">IclR family transcriptional regulator</fullName>
    </recommendedName>
</protein>
<feature type="domain" description="HTH iclR-type" evidence="4">
    <location>
        <begin position="10"/>
        <end position="72"/>
    </location>
</feature>
<dbReference type="InterPro" id="IPR029016">
    <property type="entry name" value="GAF-like_dom_sf"/>
</dbReference>
<dbReference type="GO" id="GO:0003677">
    <property type="term" value="F:DNA binding"/>
    <property type="evidence" value="ECO:0007669"/>
    <property type="project" value="UniProtKB-KW"/>
</dbReference>
<dbReference type="EMBL" id="MVAB01000001">
    <property type="protein sequence ID" value="OPF87620.1"/>
    <property type="molecule type" value="Genomic_DNA"/>
</dbReference>
<dbReference type="Gene3D" id="3.30.450.40">
    <property type="match status" value="1"/>
</dbReference>
<dbReference type="InterPro" id="IPR036388">
    <property type="entry name" value="WH-like_DNA-bd_sf"/>
</dbReference>
<evidence type="ECO:0000313" key="6">
    <source>
        <dbReference type="EMBL" id="OPF87620.1"/>
    </source>
</evidence>
<evidence type="ECO:0000256" key="2">
    <source>
        <dbReference type="ARBA" id="ARBA00023125"/>
    </source>
</evidence>
<dbReference type="InterPro" id="IPR050707">
    <property type="entry name" value="HTH_MetabolicPath_Reg"/>
</dbReference>
<dbReference type="RefSeq" id="WP_079346308.1">
    <property type="nucleotide sequence ID" value="NZ_MVAB01000001.1"/>
</dbReference>
<reference evidence="6 7" key="1">
    <citation type="submission" date="2017-02" db="EMBL/GenBank/DDBJ databases">
        <title>Vagococcus cremeus sp. nov., isolated from the small intestine of a marten, Martes flavigula.</title>
        <authorList>
            <person name="Tak E.J."/>
            <person name="Bae J.-W."/>
        </authorList>
    </citation>
    <scope>NUCLEOTIDE SEQUENCE [LARGE SCALE GENOMIC DNA]</scope>
    <source>
        <strain evidence="6 7">D7T301</strain>
    </source>
</reference>
<dbReference type="SMART" id="SM00346">
    <property type="entry name" value="HTH_ICLR"/>
    <property type="match status" value="1"/>
</dbReference>
<dbReference type="PANTHER" id="PTHR30136">
    <property type="entry name" value="HELIX-TURN-HELIX TRANSCRIPTIONAL REGULATOR, ICLR FAMILY"/>
    <property type="match status" value="1"/>
</dbReference>
<gene>
    <name evidence="6" type="ORF">BW731_05060</name>
</gene>
<dbReference type="InterPro" id="IPR005471">
    <property type="entry name" value="Tscrpt_reg_IclR_N"/>
</dbReference>
<dbReference type="Proteomes" id="UP000189970">
    <property type="component" value="Unassembled WGS sequence"/>
</dbReference>
<dbReference type="PROSITE" id="PS51078">
    <property type="entry name" value="ICLR_ED"/>
    <property type="match status" value="1"/>
</dbReference>
<keyword evidence="2" id="KW-0238">DNA-binding</keyword>
<keyword evidence="7" id="KW-1185">Reference proteome</keyword>
<proteinExistence type="predicted"/>
<comment type="caution">
    <text evidence="6">The sequence shown here is derived from an EMBL/GenBank/DDBJ whole genome shotgun (WGS) entry which is preliminary data.</text>
</comment>
<dbReference type="PANTHER" id="PTHR30136:SF24">
    <property type="entry name" value="HTH-TYPE TRANSCRIPTIONAL REPRESSOR ALLR"/>
    <property type="match status" value="1"/>
</dbReference>
<evidence type="ECO:0000256" key="3">
    <source>
        <dbReference type="ARBA" id="ARBA00023163"/>
    </source>
</evidence>
<dbReference type="GO" id="GO:0003700">
    <property type="term" value="F:DNA-binding transcription factor activity"/>
    <property type="evidence" value="ECO:0007669"/>
    <property type="project" value="TreeGrafter"/>
</dbReference>
<keyword evidence="1" id="KW-0805">Transcription regulation</keyword>
<dbReference type="SUPFAM" id="SSF55781">
    <property type="entry name" value="GAF domain-like"/>
    <property type="match status" value="1"/>
</dbReference>
<dbReference type="PROSITE" id="PS51077">
    <property type="entry name" value="HTH_ICLR"/>
    <property type="match status" value="1"/>
</dbReference>
<dbReference type="Gene3D" id="1.10.10.10">
    <property type="entry name" value="Winged helix-like DNA-binding domain superfamily/Winged helix DNA-binding domain"/>
    <property type="match status" value="1"/>
</dbReference>
<evidence type="ECO:0000259" key="4">
    <source>
        <dbReference type="PROSITE" id="PS51077"/>
    </source>
</evidence>
<dbReference type="SUPFAM" id="SSF46785">
    <property type="entry name" value="Winged helix' DNA-binding domain"/>
    <property type="match status" value="1"/>
</dbReference>
<keyword evidence="3" id="KW-0804">Transcription</keyword>
<dbReference type="InterPro" id="IPR014757">
    <property type="entry name" value="Tscrpt_reg_IclR_C"/>
</dbReference>